<dbReference type="RefSeq" id="WP_196294060.1">
    <property type="nucleotide sequence ID" value="NZ_JADQDM010000008.1"/>
</dbReference>
<keyword evidence="3" id="KW-1185">Reference proteome</keyword>
<keyword evidence="1" id="KW-0732">Signal</keyword>
<evidence type="ECO:0008006" key="4">
    <source>
        <dbReference type="Google" id="ProtNLM"/>
    </source>
</evidence>
<feature type="signal peptide" evidence="1">
    <location>
        <begin position="1"/>
        <end position="17"/>
    </location>
</feature>
<protein>
    <recommendedName>
        <fullName evidence="4">T9SS type A sorting domain-containing protein</fullName>
    </recommendedName>
</protein>
<dbReference type="Proteomes" id="UP000618931">
    <property type="component" value="Unassembled WGS sequence"/>
</dbReference>
<comment type="caution">
    <text evidence="2">The sequence shown here is derived from an EMBL/GenBank/DDBJ whole genome shotgun (WGS) entry which is preliminary data.</text>
</comment>
<reference evidence="2 3" key="1">
    <citation type="submission" date="2020-11" db="EMBL/GenBank/DDBJ databases">
        <authorList>
            <person name="Kim M.K."/>
        </authorList>
    </citation>
    <scope>NUCLEOTIDE SEQUENCE [LARGE SCALE GENOMIC DNA]</scope>
    <source>
        <strain evidence="2 3">BT662</strain>
    </source>
</reference>
<gene>
    <name evidence="2" type="ORF">I2H31_16020</name>
</gene>
<name>A0ABS0I6K2_9BACT</name>
<sequence length="218" mass="23246">MRYVFFLLLLAAQTAFGQCCPYMQPVKVLPANPTATDDVRLVFQATTGGRGAQLSGSLVRAGNALTYTSCYYSGPLAQPQTYLDTVRVGQLPTGSYTVSFIGIQSCNTQCVEQMRNSTSATFQVSGALATRTAAEGWAVYPVPATGSSLTLWAPADKAIQRLQLLDAAGRSCFEYAGSELTRQGNEWQLCLPALPAGLYSLRIGVASGEAVTQRVLLP</sequence>
<dbReference type="EMBL" id="JADQDM010000008">
    <property type="protein sequence ID" value="MBF9222612.1"/>
    <property type="molecule type" value="Genomic_DNA"/>
</dbReference>
<evidence type="ECO:0000313" key="2">
    <source>
        <dbReference type="EMBL" id="MBF9222612.1"/>
    </source>
</evidence>
<evidence type="ECO:0000313" key="3">
    <source>
        <dbReference type="Proteomes" id="UP000618931"/>
    </source>
</evidence>
<evidence type="ECO:0000256" key="1">
    <source>
        <dbReference type="SAM" id="SignalP"/>
    </source>
</evidence>
<proteinExistence type="predicted"/>
<organism evidence="2 3">
    <name type="scientific">Hymenobacter ruricola</name>
    <dbReference type="NCBI Taxonomy" id="2791023"/>
    <lineage>
        <taxon>Bacteria</taxon>
        <taxon>Pseudomonadati</taxon>
        <taxon>Bacteroidota</taxon>
        <taxon>Cytophagia</taxon>
        <taxon>Cytophagales</taxon>
        <taxon>Hymenobacteraceae</taxon>
        <taxon>Hymenobacter</taxon>
    </lineage>
</organism>
<accession>A0ABS0I6K2</accession>
<feature type="chain" id="PRO_5046737221" description="T9SS type A sorting domain-containing protein" evidence="1">
    <location>
        <begin position="18"/>
        <end position="218"/>
    </location>
</feature>